<dbReference type="Proteomes" id="UP000235739">
    <property type="component" value="Unassembled WGS sequence"/>
</dbReference>
<dbReference type="NCBIfam" id="TIGR00046">
    <property type="entry name" value="RsmE family RNA methyltransferase"/>
    <property type="match status" value="1"/>
</dbReference>
<dbReference type="SUPFAM" id="SSF75217">
    <property type="entry name" value="alpha/beta knot"/>
    <property type="match status" value="1"/>
</dbReference>
<dbReference type="InterPro" id="IPR046886">
    <property type="entry name" value="RsmE_MTase_dom"/>
</dbReference>
<reference evidence="15 16" key="1">
    <citation type="journal article" date="2017" name="Elife">
        <title>Extensive horizontal gene transfer in cheese-associated bacteria.</title>
        <authorList>
            <person name="Bonham K.S."/>
            <person name="Wolfe B.E."/>
            <person name="Dutton R.J."/>
        </authorList>
    </citation>
    <scope>NUCLEOTIDE SEQUENCE [LARGE SCALE GENOMIC DNA]</scope>
    <source>
        <strain evidence="15 16">JB182</strain>
    </source>
</reference>
<dbReference type="InterPro" id="IPR006700">
    <property type="entry name" value="RsmE"/>
</dbReference>
<dbReference type="Gene3D" id="2.40.240.20">
    <property type="entry name" value="Hypothetical PUA domain-like, domain 1"/>
    <property type="match status" value="1"/>
</dbReference>
<dbReference type="PANTHER" id="PTHR30027:SF3">
    <property type="entry name" value="16S RRNA (URACIL(1498)-N(3))-METHYLTRANSFERASE"/>
    <property type="match status" value="1"/>
</dbReference>
<proteinExistence type="inferred from homology"/>
<dbReference type="PANTHER" id="PTHR30027">
    <property type="entry name" value="RIBOSOMAL RNA SMALL SUBUNIT METHYLTRANSFERASE E"/>
    <property type="match status" value="1"/>
</dbReference>
<dbReference type="Gene3D" id="3.40.1280.10">
    <property type="match status" value="1"/>
</dbReference>
<accession>A0A2N7S490</accession>
<feature type="domain" description="Ribosomal RNA small subunit methyltransferase E PUA-like" evidence="14">
    <location>
        <begin position="24"/>
        <end position="71"/>
    </location>
</feature>
<keyword evidence="6 12" id="KW-0698">rRNA processing</keyword>
<comment type="similarity">
    <text evidence="2 12">Belongs to the RNA methyltransferase RsmE family.</text>
</comment>
<evidence type="ECO:0000313" key="15">
    <source>
        <dbReference type="EMBL" id="PMQ20907.1"/>
    </source>
</evidence>
<evidence type="ECO:0000256" key="6">
    <source>
        <dbReference type="ARBA" id="ARBA00022552"/>
    </source>
</evidence>
<comment type="subcellular location">
    <subcellularLocation>
        <location evidence="1 12">Cytoplasm</location>
    </subcellularLocation>
</comment>
<evidence type="ECO:0000313" key="16">
    <source>
        <dbReference type="Proteomes" id="UP000235739"/>
    </source>
</evidence>
<gene>
    <name evidence="15" type="ORF">CIK84_04800</name>
</gene>
<evidence type="ECO:0000256" key="2">
    <source>
        <dbReference type="ARBA" id="ARBA00005528"/>
    </source>
</evidence>
<evidence type="ECO:0000256" key="12">
    <source>
        <dbReference type="PIRNR" id="PIRNR015601"/>
    </source>
</evidence>
<dbReference type="PIRSF" id="PIRSF015601">
    <property type="entry name" value="MTase_slr0722"/>
    <property type="match status" value="1"/>
</dbReference>
<keyword evidence="8 12" id="KW-0808">Transferase</keyword>
<dbReference type="InterPro" id="IPR029028">
    <property type="entry name" value="Alpha/beta_knot_MTases"/>
</dbReference>
<evidence type="ECO:0000256" key="1">
    <source>
        <dbReference type="ARBA" id="ARBA00004496"/>
    </source>
</evidence>
<evidence type="ECO:0000256" key="10">
    <source>
        <dbReference type="ARBA" id="ARBA00025699"/>
    </source>
</evidence>
<sequence length="257" mass="27412">MSNHSFVIEGQQAQEAAPGDILELAGAEAHHAVTVKRVTAGEHLDLLDGKGLRLTVEVTATAKDLLSVKVLRRTEEAISDHPVTLVQALSKGDRDLQAVESGVELGVLAVRPWQAERSIVRWNAAKVDKAMAKWRAQVRSAQKQSRRAYEPEVLAPLGSKELAKTIAADVANGALVLVLHEQAENSVAERVISWLPRAHAGQEVIVIVGPEGGISDTELQSFIDAGAHAALLGQHVLRASTAGPAALVLIRHLIGEI</sequence>
<feature type="domain" description="Ribosomal RNA small subunit methyltransferase E methyltransferase" evidence="13">
    <location>
        <begin position="82"/>
        <end position="250"/>
    </location>
</feature>
<evidence type="ECO:0000259" key="13">
    <source>
        <dbReference type="Pfam" id="PF04452"/>
    </source>
</evidence>
<keyword evidence="5 12" id="KW-0963">Cytoplasm</keyword>
<evidence type="ECO:0000256" key="5">
    <source>
        <dbReference type="ARBA" id="ARBA00022490"/>
    </source>
</evidence>
<evidence type="ECO:0000259" key="14">
    <source>
        <dbReference type="Pfam" id="PF20260"/>
    </source>
</evidence>
<dbReference type="GO" id="GO:0005737">
    <property type="term" value="C:cytoplasm"/>
    <property type="evidence" value="ECO:0007669"/>
    <property type="project" value="UniProtKB-SubCell"/>
</dbReference>
<keyword evidence="7 12" id="KW-0489">Methyltransferase</keyword>
<dbReference type="EMBL" id="PNQX01000001">
    <property type="protein sequence ID" value="PMQ20907.1"/>
    <property type="molecule type" value="Genomic_DNA"/>
</dbReference>
<evidence type="ECO:0000256" key="3">
    <source>
        <dbReference type="ARBA" id="ARBA00012328"/>
    </source>
</evidence>
<evidence type="ECO:0000256" key="7">
    <source>
        <dbReference type="ARBA" id="ARBA00022603"/>
    </source>
</evidence>
<dbReference type="Pfam" id="PF20260">
    <property type="entry name" value="PUA_4"/>
    <property type="match status" value="1"/>
</dbReference>
<dbReference type="InterPro" id="IPR029026">
    <property type="entry name" value="tRNA_m1G_MTases_N"/>
</dbReference>
<evidence type="ECO:0000256" key="9">
    <source>
        <dbReference type="ARBA" id="ARBA00022691"/>
    </source>
</evidence>
<comment type="catalytic activity">
    <reaction evidence="11 12">
        <text>uridine(1498) in 16S rRNA + S-adenosyl-L-methionine = N(3)-methyluridine(1498) in 16S rRNA + S-adenosyl-L-homocysteine + H(+)</text>
        <dbReference type="Rhea" id="RHEA:42920"/>
        <dbReference type="Rhea" id="RHEA-COMP:10283"/>
        <dbReference type="Rhea" id="RHEA-COMP:10284"/>
        <dbReference type="ChEBI" id="CHEBI:15378"/>
        <dbReference type="ChEBI" id="CHEBI:57856"/>
        <dbReference type="ChEBI" id="CHEBI:59789"/>
        <dbReference type="ChEBI" id="CHEBI:65315"/>
        <dbReference type="ChEBI" id="CHEBI:74502"/>
        <dbReference type="EC" id="2.1.1.193"/>
    </reaction>
</comment>
<evidence type="ECO:0000256" key="4">
    <source>
        <dbReference type="ARBA" id="ARBA00013673"/>
    </source>
</evidence>
<name>A0A2N7S490_9MICC</name>
<dbReference type="CDD" id="cd18084">
    <property type="entry name" value="RsmE-like"/>
    <property type="match status" value="1"/>
</dbReference>
<keyword evidence="9 12" id="KW-0949">S-adenosyl-L-methionine</keyword>
<dbReference type="AlphaFoldDB" id="A0A2N7S490"/>
<protein>
    <recommendedName>
        <fullName evidence="4 12">Ribosomal RNA small subunit methyltransferase E</fullName>
        <ecNumber evidence="3 12">2.1.1.193</ecNumber>
    </recommendedName>
</protein>
<dbReference type="RefSeq" id="WP_102597618.1">
    <property type="nucleotide sequence ID" value="NZ_JBQDKG010000008.1"/>
</dbReference>
<comment type="caution">
    <text evidence="15">The sequence shown here is derived from an EMBL/GenBank/DDBJ whole genome shotgun (WGS) entry which is preliminary data.</text>
</comment>
<dbReference type="SUPFAM" id="SSF88697">
    <property type="entry name" value="PUA domain-like"/>
    <property type="match status" value="1"/>
</dbReference>
<evidence type="ECO:0000256" key="11">
    <source>
        <dbReference type="ARBA" id="ARBA00047944"/>
    </source>
</evidence>
<dbReference type="InterPro" id="IPR015947">
    <property type="entry name" value="PUA-like_sf"/>
</dbReference>
<dbReference type="InterPro" id="IPR046887">
    <property type="entry name" value="RsmE_PUA-like"/>
</dbReference>
<dbReference type="EC" id="2.1.1.193" evidence="3 12"/>
<dbReference type="GO" id="GO:0070042">
    <property type="term" value="F:rRNA (uridine-N3-)-methyltransferase activity"/>
    <property type="evidence" value="ECO:0007669"/>
    <property type="project" value="TreeGrafter"/>
</dbReference>
<comment type="function">
    <text evidence="10 12">Specifically methylates the N3 position of the uracil ring of uridine 1498 (m3U1498) in 16S rRNA. Acts on the fully assembled 30S ribosomal subunit.</text>
</comment>
<organism evidence="15 16">
    <name type="scientific">Glutamicibacter arilaitensis</name>
    <dbReference type="NCBI Taxonomy" id="256701"/>
    <lineage>
        <taxon>Bacteria</taxon>
        <taxon>Bacillati</taxon>
        <taxon>Actinomycetota</taxon>
        <taxon>Actinomycetes</taxon>
        <taxon>Micrococcales</taxon>
        <taxon>Micrococcaceae</taxon>
        <taxon>Glutamicibacter</taxon>
    </lineage>
</organism>
<dbReference type="GO" id="GO:0070475">
    <property type="term" value="P:rRNA base methylation"/>
    <property type="evidence" value="ECO:0007669"/>
    <property type="project" value="TreeGrafter"/>
</dbReference>
<dbReference type="NCBIfam" id="NF008693">
    <property type="entry name" value="PRK11713.2-3"/>
    <property type="match status" value="1"/>
</dbReference>
<dbReference type="Pfam" id="PF04452">
    <property type="entry name" value="Methyltrans_RNA"/>
    <property type="match status" value="1"/>
</dbReference>
<evidence type="ECO:0000256" key="8">
    <source>
        <dbReference type="ARBA" id="ARBA00022679"/>
    </source>
</evidence>